<evidence type="ECO:0000313" key="15">
    <source>
        <dbReference type="Proteomes" id="UP000005938"/>
    </source>
</evidence>
<keyword evidence="15" id="KW-1185">Reference proteome</keyword>
<dbReference type="NCBIfam" id="TIGR04057">
    <property type="entry name" value="SusC_RagA_signa"/>
    <property type="match status" value="1"/>
</dbReference>
<dbReference type="GO" id="GO:0006826">
    <property type="term" value="P:iron ion transport"/>
    <property type="evidence" value="ECO:0007669"/>
    <property type="project" value="UniProtKB-KW"/>
</dbReference>
<accession>I0WJC3</accession>
<dbReference type="Gene3D" id="2.40.170.20">
    <property type="entry name" value="TonB-dependent receptor, beta-barrel domain"/>
    <property type="match status" value="1"/>
</dbReference>
<dbReference type="PATRIC" id="fig|946077.3.peg.137"/>
<dbReference type="InterPro" id="IPR008969">
    <property type="entry name" value="CarboxyPept-like_regulatory"/>
</dbReference>
<keyword evidence="4" id="KW-0406">Ion transport</keyword>
<evidence type="ECO:0000256" key="9">
    <source>
        <dbReference type="ARBA" id="ARBA00023237"/>
    </source>
</evidence>
<evidence type="ECO:0000256" key="8">
    <source>
        <dbReference type="ARBA" id="ARBA00023136"/>
    </source>
</evidence>
<dbReference type="SUPFAM" id="SSF49464">
    <property type="entry name" value="Carboxypeptidase regulatory domain-like"/>
    <property type="match status" value="1"/>
</dbReference>
<dbReference type="InterPro" id="IPR011662">
    <property type="entry name" value="Secretin/TonB_short_N"/>
</dbReference>
<dbReference type="STRING" id="946077.W5A_00660"/>
<dbReference type="GO" id="GO:0009279">
    <property type="term" value="C:cell outer membrane"/>
    <property type="evidence" value="ECO:0007669"/>
    <property type="project" value="UniProtKB-SubCell"/>
</dbReference>
<gene>
    <name evidence="14" type="ORF">W5A_00660</name>
</gene>
<dbReference type="SMART" id="SM00965">
    <property type="entry name" value="STN"/>
    <property type="match status" value="1"/>
</dbReference>
<dbReference type="Proteomes" id="UP000005938">
    <property type="component" value="Unassembled WGS sequence"/>
</dbReference>
<dbReference type="InterPro" id="IPR023997">
    <property type="entry name" value="TonB-dep_OMP_SusC/RagA_CS"/>
</dbReference>
<evidence type="ECO:0000256" key="7">
    <source>
        <dbReference type="ARBA" id="ARBA00023077"/>
    </source>
</evidence>
<dbReference type="InterPro" id="IPR039426">
    <property type="entry name" value="TonB-dep_rcpt-like"/>
</dbReference>
<evidence type="ECO:0000256" key="11">
    <source>
        <dbReference type="RuleBase" id="RU003357"/>
    </source>
</evidence>
<keyword evidence="7 11" id="KW-0798">TonB box</keyword>
<keyword evidence="4" id="KW-0410">Iron transport</keyword>
<dbReference type="InterPro" id="IPR012910">
    <property type="entry name" value="Plug_dom"/>
</dbReference>
<organism evidence="14 15">
    <name type="scientific">Imtechella halotolerans K1</name>
    <dbReference type="NCBI Taxonomy" id="946077"/>
    <lineage>
        <taxon>Bacteria</taxon>
        <taxon>Pseudomonadati</taxon>
        <taxon>Bacteroidota</taxon>
        <taxon>Flavobacteriia</taxon>
        <taxon>Flavobacteriales</taxon>
        <taxon>Flavobacteriaceae</taxon>
        <taxon>Imtechella</taxon>
    </lineage>
</organism>
<keyword evidence="6" id="KW-0408">Iron</keyword>
<dbReference type="eggNOG" id="COG1629">
    <property type="taxonomic scope" value="Bacteria"/>
</dbReference>
<keyword evidence="8 10" id="KW-0472">Membrane</keyword>
<evidence type="ECO:0000256" key="3">
    <source>
        <dbReference type="ARBA" id="ARBA00022452"/>
    </source>
</evidence>
<dbReference type="EMBL" id="AJJU01000002">
    <property type="protein sequence ID" value="EID76489.1"/>
    <property type="molecule type" value="Genomic_DNA"/>
</dbReference>
<dbReference type="Pfam" id="PF00593">
    <property type="entry name" value="TonB_dep_Rec_b-barrel"/>
    <property type="match status" value="1"/>
</dbReference>
<dbReference type="NCBIfam" id="TIGR04056">
    <property type="entry name" value="OMP_RagA_SusC"/>
    <property type="match status" value="1"/>
</dbReference>
<comment type="caution">
    <text evidence="14">The sequence shown here is derived from an EMBL/GenBank/DDBJ whole genome shotgun (WGS) entry which is preliminary data.</text>
</comment>
<dbReference type="InterPro" id="IPR036942">
    <property type="entry name" value="Beta-barrel_TonB_sf"/>
</dbReference>
<dbReference type="SUPFAM" id="SSF56935">
    <property type="entry name" value="Porins"/>
    <property type="match status" value="1"/>
</dbReference>
<keyword evidence="5 10" id="KW-0812">Transmembrane</keyword>
<comment type="subcellular location">
    <subcellularLocation>
        <location evidence="1 10">Cell outer membrane</location>
        <topology evidence="1 10">Multi-pass membrane protein</topology>
    </subcellularLocation>
</comment>
<keyword evidence="2 10" id="KW-0813">Transport</keyword>
<evidence type="ECO:0000256" key="5">
    <source>
        <dbReference type="ARBA" id="ARBA00022692"/>
    </source>
</evidence>
<dbReference type="Gene3D" id="2.60.40.1120">
    <property type="entry name" value="Carboxypeptidase-like, regulatory domain"/>
    <property type="match status" value="1"/>
</dbReference>
<protein>
    <submittedName>
        <fullName evidence="14">TonB-dependent receptor plug</fullName>
    </submittedName>
</protein>
<keyword evidence="9 10" id="KW-0998">Cell outer membrane</keyword>
<name>I0WJC3_9FLAO</name>
<comment type="similarity">
    <text evidence="10 11">Belongs to the TonB-dependent receptor family.</text>
</comment>
<evidence type="ECO:0000256" key="10">
    <source>
        <dbReference type="PROSITE-ProRule" id="PRU01360"/>
    </source>
</evidence>
<sequence length="1124" mass="127261">MKNLQAKTCFVTYLKKLKQNYSLVLFFSVLSLQANNLYFQVTISSQNKTVSQLLDEIESLTNYRFVYKTSDVDLQRKINLKVENLPLEMVLERVFKDTPTTFTIIENQIILKRQSSIDIQQTFFIKGIVTDSENKPFPGVTVLVQGTGKGSTTDDQGGYAIEVKNGDVVLFSHIGFKTILKKVSDQIKIDVVMEEDLTQLSEVVITGIYERKSESFTGSSITVTKEDLKKVGNANFFQAIQNIDPSIVLVDNFSLGSNPNTLPDIQIRGTSTFPGEQNASGLKGNYLRNPNQPLFILNGFETNIEQIFDLDINRIERITILKDAASKAIYGAKAANGVVVIETTKMYSEKALITYNTSIDLELPDLSSYNLTNSLEKLEAERIDGYYIPQFNDPEQYAQLQQLYNARKKLALEGLDTDWLAKPLRNGIGQRHSLTAEIGSEELRILGDVSYRNVQGAMKGSERTNITGSMTVSYRIKNFSFRNIMMANNNTGKESPYGLFSDYVKMNPYWRAVNVDGTIPYYAEIAQDGSGYTNPLYNSTLNSRNESSYFNFINNFYLEWNIIPELRATTRIGVDVKKSEADEFYPSKHTRFENYVGEDATRKGLYQINNGKSSYVSGDFNMQYSKNIGKHFIFSNFGFNVSERKFNEIVHRAEGFPSSRMDNILFAKAYALDSRPTGIEGLSRDVGFLLVGSYTYDERFLSDLTFRKSASSQFGSDKRWANFWSLGLGWNIHNESFMELVSIDQLKLRGSIGSTGNQNFNTNESIATYNYFLESLYQGFPGSYLNNLPNPFLQWETKFDYNVGLDVKKGPISLRMDYYESYTENLITAITLPYSTGFNSVKDNLGKVKNSGLEVDVSALLWSSGRNFVAINAGIAMNNNKIVELSNSMRSFNQRMEELAADRGNSKPVNKYEDGMSMNAIWAVPSLGIDPATGNEIYMKKDGSTTFEWDVSDMIVAGNSNSKYRGNFGISGEYKRFGISLTGRYLGGGQIYNNTLVDRVENVDMNYNVDKRVLTGRWLYPGQEALFKRLGNYSADTDGDNVFEVFAEKTRATTRFVQDRNELDIAAINVYYEFNKRVVDYLKLSRLRINFNMNEVATFSSVRIERGLEYPFARNLSFSLMANF</sequence>
<feature type="transmembrane region" description="Helical" evidence="12">
    <location>
        <begin position="21"/>
        <end position="39"/>
    </location>
</feature>
<proteinExistence type="inferred from homology"/>
<keyword evidence="14" id="KW-0675">Receptor</keyword>
<evidence type="ECO:0000256" key="12">
    <source>
        <dbReference type="SAM" id="Phobius"/>
    </source>
</evidence>
<evidence type="ECO:0000256" key="4">
    <source>
        <dbReference type="ARBA" id="ARBA00022496"/>
    </source>
</evidence>
<dbReference type="PROSITE" id="PS52016">
    <property type="entry name" value="TONB_DEPENDENT_REC_3"/>
    <property type="match status" value="1"/>
</dbReference>
<dbReference type="InterPro" id="IPR037066">
    <property type="entry name" value="Plug_dom_sf"/>
</dbReference>
<keyword evidence="3 10" id="KW-1134">Transmembrane beta strand</keyword>
<feature type="domain" description="Secretin/TonB short N-terminal" evidence="13">
    <location>
        <begin position="63"/>
        <end position="114"/>
    </location>
</feature>
<dbReference type="Pfam" id="PF13715">
    <property type="entry name" value="CarbopepD_reg_2"/>
    <property type="match status" value="1"/>
</dbReference>
<dbReference type="InterPro" id="IPR000531">
    <property type="entry name" value="Beta-barrel_TonB"/>
</dbReference>
<reference evidence="14 15" key="1">
    <citation type="journal article" date="2012" name="J. Bacteriol.">
        <title>Genome Sequence of the Halotolerant Bacterium Imtechella halotolerans K1T.</title>
        <authorList>
            <person name="Kumar S."/>
            <person name="Vikram S."/>
            <person name="Subramanian S."/>
            <person name="Raghava G.P."/>
            <person name="Pinnaka A.K."/>
        </authorList>
    </citation>
    <scope>NUCLEOTIDE SEQUENCE [LARGE SCALE GENOMIC DNA]</scope>
    <source>
        <strain evidence="14 15">K1</strain>
    </source>
</reference>
<dbReference type="AlphaFoldDB" id="I0WJC3"/>
<keyword evidence="12" id="KW-1133">Transmembrane helix</keyword>
<evidence type="ECO:0000313" key="14">
    <source>
        <dbReference type="EMBL" id="EID76489.1"/>
    </source>
</evidence>
<evidence type="ECO:0000256" key="2">
    <source>
        <dbReference type="ARBA" id="ARBA00022448"/>
    </source>
</evidence>
<dbReference type="Pfam" id="PF07660">
    <property type="entry name" value="STN"/>
    <property type="match status" value="1"/>
</dbReference>
<dbReference type="RefSeq" id="WP_008236366.1">
    <property type="nucleotide sequence ID" value="NZ_AJJU01000002.1"/>
</dbReference>
<evidence type="ECO:0000256" key="6">
    <source>
        <dbReference type="ARBA" id="ARBA00023004"/>
    </source>
</evidence>
<dbReference type="Gene3D" id="2.170.130.10">
    <property type="entry name" value="TonB-dependent receptor, plug domain"/>
    <property type="match status" value="1"/>
</dbReference>
<dbReference type="InterPro" id="IPR023996">
    <property type="entry name" value="TonB-dep_OMP_SusC/RagA"/>
</dbReference>
<dbReference type="OrthoDB" id="1094723at2"/>
<dbReference type="Pfam" id="PF07715">
    <property type="entry name" value="Plug"/>
    <property type="match status" value="1"/>
</dbReference>
<evidence type="ECO:0000259" key="13">
    <source>
        <dbReference type="SMART" id="SM00965"/>
    </source>
</evidence>
<evidence type="ECO:0000256" key="1">
    <source>
        <dbReference type="ARBA" id="ARBA00004571"/>
    </source>
</evidence>